<dbReference type="EMBL" id="PFKI01000041">
    <property type="protein sequence ID" value="PIY20272.1"/>
    <property type="molecule type" value="Genomic_DNA"/>
</dbReference>
<evidence type="ECO:0000313" key="6">
    <source>
        <dbReference type="Proteomes" id="UP000231028"/>
    </source>
</evidence>
<dbReference type="Gene3D" id="2.160.10.10">
    <property type="entry name" value="Hexapeptide repeat proteins"/>
    <property type="match status" value="1"/>
</dbReference>
<dbReference type="EC" id="2.3.1.30" evidence="4"/>
<dbReference type="GO" id="GO:0005737">
    <property type="term" value="C:cytoplasm"/>
    <property type="evidence" value="ECO:0007669"/>
    <property type="project" value="InterPro"/>
</dbReference>
<comment type="caution">
    <text evidence="5">The sequence shown here is derived from an EMBL/GenBank/DDBJ whole genome shotgun (WGS) entry which is preliminary data.</text>
</comment>
<dbReference type="InterPro" id="IPR005881">
    <property type="entry name" value="Ser_O-AcTrfase"/>
</dbReference>
<dbReference type="SUPFAM" id="SSF51161">
    <property type="entry name" value="Trimeric LpxA-like enzymes"/>
    <property type="match status" value="1"/>
</dbReference>
<evidence type="ECO:0000313" key="5">
    <source>
        <dbReference type="EMBL" id="PIY20272.1"/>
    </source>
</evidence>
<dbReference type="GO" id="GO:0006535">
    <property type="term" value="P:cysteine biosynthetic process from serine"/>
    <property type="evidence" value="ECO:0007669"/>
    <property type="project" value="InterPro"/>
</dbReference>
<comment type="catalytic activity">
    <reaction evidence="4">
        <text>L-serine + acetyl-CoA = O-acetyl-L-serine + CoA</text>
        <dbReference type="Rhea" id="RHEA:24560"/>
        <dbReference type="ChEBI" id="CHEBI:33384"/>
        <dbReference type="ChEBI" id="CHEBI:57287"/>
        <dbReference type="ChEBI" id="CHEBI:57288"/>
        <dbReference type="ChEBI" id="CHEBI:58340"/>
        <dbReference type="EC" id="2.3.1.30"/>
    </reaction>
</comment>
<protein>
    <recommendedName>
        <fullName evidence="4">Serine acetyltransferase</fullName>
        <ecNumber evidence="4">2.3.1.30</ecNumber>
    </recommendedName>
</protein>
<evidence type="ECO:0000256" key="3">
    <source>
        <dbReference type="ARBA" id="ARBA00023315"/>
    </source>
</evidence>
<comment type="similarity">
    <text evidence="1 4">Belongs to the transferase hexapeptide repeat family.</text>
</comment>
<reference evidence="6" key="1">
    <citation type="submission" date="2017-09" db="EMBL/GenBank/DDBJ databases">
        <title>Depth-based differentiation of microbial function through sediment-hosted aquifers and enrichment of novel symbionts in the deep terrestrial subsurface.</title>
        <authorList>
            <person name="Probst A.J."/>
            <person name="Ladd B."/>
            <person name="Jarett J.K."/>
            <person name="Geller-Mcgrath D.E."/>
            <person name="Sieber C.M.K."/>
            <person name="Emerson J.B."/>
            <person name="Anantharaman K."/>
            <person name="Thomas B.C."/>
            <person name="Malmstrom R."/>
            <person name="Stieglmeier M."/>
            <person name="Klingl A."/>
            <person name="Woyke T."/>
            <person name="Ryan C.M."/>
            <person name="Banfield J.F."/>
        </authorList>
    </citation>
    <scope>NUCLEOTIDE SEQUENCE [LARGE SCALE GENOMIC DNA]</scope>
</reference>
<dbReference type="InterPro" id="IPR011004">
    <property type="entry name" value="Trimer_LpxA-like_sf"/>
</dbReference>
<dbReference type="Pfam" id="PF00132">
    <property type="entry name" value="Hexapep"/>
    <property type="match status" value="1"/>
</dbReference>
<dbReference type="AlphaFoldDB" id="A0A2M7P3L9"/>
<proteinExistence type="inferred from homology"/>
<evidence type="ECO:0000256" key="4">
    <source>
        <dbReference type="PIRNR" id="PIRNR000441"/>
    </source>
</evidence>
<evidence type="ECO:0000256" key="1">
    <source>
        <dbReference type="ARBA" id="ARBA00007274"/>
    </source>
</evidence>
<dbReference type="InterPro" id="IPR045304">
    <property type="entry name" value="LbH_SAT"/>
</dbReference>
<dbReference type="CDD" id="cd03354">
    <property type="entry name" value="LbH_SAT"/>
    <property type="match status" value="1"/>
</dbReference>
<dbReference type="GO" id="GO:0009001">
    <property type="term" value="F:serine O-acetyltransferase activity"/>
    <property type="evidence" value="ECO:0007669"/>
    <property type="project" value="UniProtKB-EC"/>
</dbReference>
<keyword evidence="3 4" id="KW-0012">Acyltransferase</keyword>
<dbReference type="InterPro" id="IPR001451">
    <property type="entry name" value="Hexapep"/>
</dbReference>
<name>A0A2M7P3L9_9BACT</name>
<gene>
    <name evidence="5" type="ORF">COZ13_01295</name>
</gene>
<organism evidence="5 6">
    <name type="scientific">Candidatus Desantisbacteria bacterium CG_4_10_14_3_um_filter_40_18</name>
    <dbReference type="NCBI Taxonomy" id="1974544"/>
    <lineage>
        <taxon>Bacteria</taxon>
        <taxon>Candidatus Desantisiibacteriota</taxon>
    </lineage>
</organism>
<sequence>MMSTIEENNMDPCFKHSIYKIIKEETRHWTTSGRADLRMILYLLFFSPEFQLNILYRINRKIYLKFNMFSITRYINKAVMNFTRLLTGGLIDEKTEIGSRFLIEHSQGVIIGSRVKIGDNVTIYNAINLGNARPREEKGIPMPEIGDNVVIGAGAKILGPIKIGNNVIIGANAVVLKSFGPNVTIAGMPARVVRVHNEEK</sequence>
<accession>A0A2M7P3L9</accession>
<keyword evidence="2 4" id="KW-0808">Transferase</keyword>
<dbReference type="PANTHER" id="PTHR42811">
    <property type="entry name" value="SERINE ACETYLTRANSFERASE"/>
    <property type="match status" value="1"/>
</dbReference>
<dbReference type="Proteomes" id="UP000231028">
    <property type="component" value="Unassembled WGS sequence"/>
</dbReference>
<dbReference type="PIRSF" id="PIRSF000441">
    <property type="entry name" value="CysE"/>
    <property type="match status" value="1"/>
</dbReference>
<evidence type="ECO:0000256" key="2">
    <source>
        <dbReference type="ARBA" id="ARBA00022679"/>
    </source>
</evidence>